<dbReference type="EMBL" id="KZ819446">
    <property type="protein sequence ID" value="PWN39759.1"/>
    <property type="molecule type" value="Genomic_DNA"/>
</dbReference>
<dbReference type="PANTHER" id="PTHR13691">
    <property type="entry name" value="RIBOSOMAL PROTEIN L2"/>
    <property type="match status" value="1"/>
</dbReference>
<evidence type="ECO:0000259" key="9">
    <source>
        <dbReference type="SMART" id="SM01382"/>
    </source>
</evidence>
<dbReference type="InterPro" id="IPR014726">
    <property type="entry name" value="Ribosomal_uL2_dom3"/>
</dbReference>
<dbReference type="PROSITE" id="PS00467">
    <property type="entry name" value="RIBOSOMAL_L2"/>
    <property type="match status" value="1"/>
</dbReference>
<dbReference type="InterPro" id="IPR002171">
    <property type="entry name" value="Ribosomal_uL2"/>
</dbReference>
<sequence>MSPAAVAAATRATDRPYRKERRLAQKAQRKQAKREKAVNSIFAKAGVATSKYSAYVRKDQQFKTFKPLTPSLRWVRHLLQPDLHKGKPERALTIAKRSTAGRNNSGKVVVRGRGGGHKRRIRIVDFHRKTPGEQDVLRVEYDPGRSAHIALIEHKESKLKSYILAPHGLRAGDTVESFRYSTDVPGEASGSSTLDIGIFRTKAIRPGNVLQLHLIPIGTMIHNLSLTPHGSAKLIRSAGAVGQLIAFVKRSKSSPNLPTHAQVKLQSGEVRLVPIRCHATVGRVSNIDHEHIRLGKAGRSRWLGIRPKVRGVAMNAIDHPHGGGRGKSKSNMHPKSIYGWKTEGRTRKPGTRTGNRMVIRERPRQNGKRRVKGAPAA</sequence>
<evidence type="ECO:0000256" key="5">
    <source>
        <dbReference type="ARBA" id="ARBA00023274"/>
    </source>
</evidence>
<evidence type="ECO:0000313" key="12">
    <source>
        <dbReference type="Proteomes" id="UP000245783"/>
    </source>
</evidence>
<proteinExistence type="inferred from homology"/>
<dbReference type="InterPro" id="IPR022666">
    <property type="entry name" value="Ribosomal_uL2_RNA-bd_dom"/>
</dbReference>
<dbReference type="OrthoDB" id="268576at2759"/>
<dbReference type="Pfam" id="PF00181">
    <property type="entry name" value="Ribosomal_L2_N"/>
    <property type="match status" value="1"/>
</dbReference>
<comment type="subcellular location">
    <subcellularLocation>
        <location evidence="1">Mitochondrion</location>
    </subcellularLocation>
</comment>
<dbReference type="AlphaFoldDB" id="A0A316VQ34"/>
<dbReference type="InterPro" id="IPR022671">
    <property type="entry name" value="Ribosomal_uL2_CS"/>
</dbReference>
<dbReference type="InterPro" id="IPR014722">
    <property type="entry name" value="Rib_uL2_dom2"/>
</dbReference>
<dbReference type="GO" id="GO:0003735">
    <property type="term" value="F:structural constituent of ribosome"/>
    <property type="evidence" value="ECO:0007669"/>
    <property type="project" value="InterPro"/>
</dbReference>
<dbReference type="InterPro" id="IPR005880">
    <property type="entry name" value="Ribosomal_uL2_bac/org-type"/>
</dbReference>
<keyword evidence="4" id="KW-0496">Mitochondrion</keyword>
<comment type="similarity">
    <text evidence="2">Belongs to the universal ribosomal protein uL2 family.</text>
</comment>
<dbReference type="FunFam" id="4.10.950.10:FF:000001">
    <property type="entry name" value="50S ribosomal protein L2"/>
    <property type="match status" value="1"/>
</dbReference>
<evidence type="ECO:0000256" key="2">
    <source>
        <dbReference type="ARBA" id="ARBA00005636"/>
    </source>
</evidence>
<dbReference type="GeneID" id="37034456"/>
<dbReference type="Gene3D" id="2.40.50.140">
    <property type="entry name" value="Nucleic acid-binding proteins"/>
    <property type="match status" value="1"/>
</dbReference>
<evidence type="ECO:0000259" key="10">
    <source>
        <dbReference type="SMART" id="SM01383"/>
    </source>
</evidence>
<comment type="function">
    <text evidence="6">Component of the mitochondrial ribosome (mitoribosome), a dedicated translation machinery responsible for the synthesis of mitochondrial genome-encoded proteins, including at least some of the essential transmembrane subunits of the mitochondrial respiratory chain. The mitoribosomes are attached to the mitochondrial inner membrane and translation products are cotranslationally integrated into the membrane.</text>
</comment>
<evidence type="ECO:0000256" key="7">
    <source>
        <dbReference type="ARBA" id="ARBA00069872"/>
    </source>
</evidence>
<feature type="compositionally biased region" description="Basic residues" evidence="8">
    <location>
        <begin position="365"/>
        <end position="377"/>
    </location>
</feature>
<gene>
    <name evidence="11" type="ORF">IE81DRAFT_317531</name>
</gene>
<keyword evidence="3 11" id="KW-0689">Ribosomal protein</keyword>
<feature type="region of interest" description="Disordered" evidence="8">
    <location>
        <begin position="1"/>
        <end position="20"/>
    </location>
</feature>
<evidence type="ECO:0000313" key="11">
    <source>
        <dbReference type="EMBL" id="PWN39759.1"/>
    </source>
</evidence>
<dbReference type="Gene3D" id="2.30.30.30">
    <property type="match status" value="1"/>
</dbReference>
<keyword evidence="12" id="KW-1185">Reference proteome</keyword>
<feature type="domain" description="Large ribosomal subunit protein uL2 RNA-binding" evidence="10">
    <location>
        <begin position="101"/>
        <end position="177"/>
    </location>
</feature>
<dbReference type="FunCoup" id="A0A316VQ34">
    <property type="interactions" value="100"/>
</dbReference>
<name>A0A316VQ34_9BASI</name>
<dbReference type="InParanoid" id="A0A316VQ34"/>
<feature type="region of interest" description="Disordered" evidence="8">
    <location>
        <begin position="315"/>
        <end position="377"/>
    </location>
</feature>
<feature type="compositionally biased region" description="Low complexity" evidence="8">
    <location>
        <begin position="1"/>
        <end position="11"/>
    </location>
</feature>
<dbReference type="SMART" id="SM01382">
    <property type="entry name" value="Ribosomal_L2_C"/>
    <property type="match status" value="1"/>
</dbReference>
<protein>
    <recommendedName>
        <fullName evidence="7">Large ribosomal subunit protein uL2m</fullName>
    </recommendedName>
</protein>
<dbReference type="GO" id="GO:0032543">
    <property type="term" value="P:mitochondrial translation"/>
    <property type="evidence" value="ECO:0007669"/>
    <property type="project" value="TreeGrafter"/>
</dbReference>
<dbReference type="RefSeq" id="XP_025366919.1">
    <property type="nucleotide sequence ID" value="XM_025512586.1"/>
</dbReference>
<evidence type="ECO:0000256" key="3">
    <source>
        <dbReference type="ARBA" id="ARBA00022980"/>
    </source>
</evidence>
<dbReference type="SUPFAM" id="SSF50249">
    <property type="entry name" value="Nucleic acid-binding proteins"/>
    <property type="match status" value="1"/>
</dbReference>
<dbReference type="GO" id="GO:0005762">
    <property type="term" value="C:mitochondrial large ribosomal subunit"/>
    <property type="evidence" value="ECO:0007669"/>
    <property type="project" value="TreeGrafter"/>
</dbReference>
<dbReference type="Proteomes" id="UP000245783">
    <property type="component" value="Unassembled WGS sequence"/>
</dbReference>
<reference evidence="11 12" key="1">
    <citation type="journal article" date="2018" name="Mol. Biol. Evol.">
        <title>Broad Genomic Sampling Reveals a Smut Pathogenic Ancestry of the Fungal Clade Ustilaginomycotina.</title>
        <authorList>
            <person name="Kijpornyongpan T."/>
            <person name="Mondo S.J."/>
            <person name="Barry K."/>
            <person name="Sandor L."/>
            <person name="Lee J."/>
            <person name="Lipzen A."/>
            <person name="Pangilinan J."/>
            <person name="LaButti K."/>
            <person name="Hainaut M."/>
            <person name="Henrissat B."/>
            <person name="Grigoriev I.V."/>
            <person name="Spatafora J.W."/>
            <person name="Aime M.C."/>
        </authorList>
    </citation>
    <scope>NUCLEOTIDE SEQUENCE [LARGE SCALE GENOMIC DNA]</scope>
    <source>
        <strain evidence="11 12">MCA 4658</strain>
    </source>
</reference>
<dbReference type="InterPro" id="IPR012340">
    <property type="entry name" value="NA-bd_OB-fold"/>
</dbReference>
<dbReference type="InterPro" id="IPR008991">
    <property type="entry name" value="Translation_prot_SH3-like_sf"/>
</dbReference>
<dbReference type="PANTHER" id="PTHR13691:SF5">
    <property type="entry name" value="LARGE RIBOSOMAL SUBUNIT PROTEIN UL2M"/>
    <property type="match status" value="1"/>
</dbReference>
<feature type="compositionally biased region" description="Basic residues" evidence="8">
    <location>
        <begin position="322"/>
        <end position="332"/>
    </location>
</feature>
<dbReference type="GO" id="GO:0016740">
    <property type="term" value="F:transferase activity"/>
    <property type="evidence" value="ECO:0007669"/>
    <property type="project" value="InterPro"/>
</dbReference>
<accession>A0A316VQ34</accession>
<dbReference type="NCBIfam" id="TIGR01171">
    <property type="entry name" value="rplB_bact"/>
    <property type="match status" value="1"/>
</dbReference>
<evidence type="ECO:0000256" key="8">
    <source>
        <dbReference type="SAM" id="MobiDB-lite"/>
    </source>
</evidence>
<evidence type="ECO:0000256" key="6">
    <source>
        <dbReference type="ARBA" id="ARBA00037226"/>
    </source>
</evidence>
<dbReference type="FunFam" id="2.40.50.140:FF:000128">
    <property type="entry name" value="50S ribosomal protein L2"/>
    <property type="match status" value="1"/>
</dbReference>
<organism evidence="11 12">
    <name type="scientific">Ceraceosorus guamensis</name>
    <dbReference type="NCBI Taxonomy" id="1522189"/>
    <lineage>
        <taxon>Eukaryota</taxon>
        <taxon>Fungi</taxon>
        <taxon>Dikarya</taxon>
        <taxon>Basidiomycota</taxon>
        <taxon>Ustilaginomycotina</taxon>
        <taxon>Exobasidiomycetes</taxon>
        <taxon>Ceraceosorales</taxon>
        <taxon>Ceraceosoraceae</taxon>
        <taxon>Ceraceosorus</taxon>
    </lineage>
</organism>
<dbReference type="SMART" id="SM01383">
    <property type="entry name" value="Ribosomal_L2"/>
    <property type="match status" value="1"/>
</dbReference>
<dbReference type="Gene3D" id="4.10.950.10">
    <property type="entry name" value="Ribosomal protein L2, domain 3"/>
    <property type="match status" value="1"/>
</dbReference>
<keyword evidence="5" id="KW-0687">Ribonucleoprotein</keyword>
<dbReference type="Pfam" id="PF03947">
    <property type="entry name" value="Ribosomal_L2_C"/>
    <property type="match status" value="1"/>
</dbReference>
<evidence type="ECO:0000256" key="4">
    <source>
        <dbReference type="ARBA" id="ARBA00023128"/>
    </source>
</evidence>
<dbReference type="InterPro" id="IPR022669">
    <property type="entry name" value="Ribosomal_uL2_C"/>
</dbReference>
<dbReference type="STRING" id="1522189.A0A316VQ34"/>
<dbReference type="GO" id="GO:0003723">
    <property type="term" value="F:RNA binding"/>
    <property type="evidence" value="ECO:0007669"/>
    <property type="project" value="InterPro"/>
</dbReference>
<evidence type="ECO:0000256" key="1">
    <source>
        <dbReference type="ARBA" id="ARBA00004173"/>
    </source>
</evidence>
<dbReference type="SUPFAM" id="SSF50104">
    <property type="entry name" value="Translation proteins SH3-like domain"/>
    <property type="match status" value="1"/>
</dbReference>
<feature type="domain" description="Large ribosomal subunit protein uL2 C-terminal" evidence="9">
    <location>
        <begin position="204"/>
        <end position="341"/>
    </location>
</feature>